<protein>
    <submittedName>
        <fullName evidence="1">Uncharacterized protein</fullName>
    </submittedName>
</protein>
<evidence type="ECO:0000313" key="2">
    <source>
        <dbReference type="Proteomes" id="UP000696485"/>
    </source>
</evidence>
<dbReference type="AlphaFoldDB" id="A0A9P5SHD9"/>
<feature type="non-terminal residue" evidence="1">
    <location>
        <position position="416"/>
    </location>
</feature>
<accession>A0A9P5SHD9</accession>
<sequence length="416" mass="47008">MHTLFTLPEVLAQVAQHLTREEAAIPSRVSRAFQQAFGPVVWRACSIGLAGQQPSPQGLIGNARNIRKLSYNDVFSLDYLSLPCTHLTSLKVCRVSGLDSDTKWHHLAELVKQNKHLHDLHISDRSRSATLEFWSSLAFCHSLRIVDIQGAHMDQEQFSALWNDCKGIQLLKCHHVRVDNVITATQQYSLVPHPALKELSFANFANFQVLKLCPNLQAISWYNNEFDCDILLEELAALLQGGQLMQLESLSMSYAKDQDLSQCLKFMHRIKKVSSHHGNIGPLSFHAMSRKFGMLEHLYIPYDSTMPREMILSILELCPQLVYFQATKVSSTEVIKSKPWVAVNLRALHLGITIDSFDQETIRLQSQSVFARLSKLARLTQLTLHGPYEIGNDNEQGLDLRLESGLDQLATIKDLT</sequence>
<dbReference type="InterPro" id="IPR032675">
    <property type="entry name" value="LRR_dom_sf"/>
</dbReference>
<dbReference type="EMBL" id="JAAAUY010000503">
    <property type="protein sequence ID" value="KAF9329120.1"/>
    <property type="molecule type" value="Genomic_DNA"/>
</dbReference>
<organism evidence="1 2">
    <name type="scientific">Podila minutissima</name>
    <dbReference type="NCBI Taxonomy" id="64525"/>
    <lineage>
        <taxon>Eukaryota</taxon>
        <taxon>Fungi</taxon>
        <taxon>Fungi incertae sedis</taxon>
        <taxon>Mucoromycota</taxon>
        <taxon>Mortierellomycotina</taxon>
        <taxon>Mortierellomycetes</taxon>
        <taxon>Mortierellales</taxon>
        <taxon>Mortierellaceae</taxon>
        <taxon>Podila</taxon>
    </lineage>
</organism>
<comment type="caution">
    <text evidence="1">The sequence shown here is derived from an EMBL/GenBank/DDBJ whole genome shotgun (WGS) entry which is preliminary data.</text>
</comment>
<dbReference type="Gene3D" id="3.80.10.10">
    <property type="entry name" value="Ribonuclease Inhibitor"/>
    <property type="match status" value="1"/>
</dbReference>
<name>A0A9P5SHD9_9FUNG</name>
<gene>
    <name evidence="1" type="ORF">BG006_007805</name>
</gene>
<keyword evidence="2" id="KW-1185">Reference proteome</keyword>
<evidence type="ECO:0000313" key="1">
    <source>
        <dbReference type="EMBL" id="KAF9329120.1"/>
    </source>
</evidence>
<reference evidence="1" key="1">
    <citation type="journal article" date="2020" name="Fungal Divers.">
        <title>Resolving the Mortierellaceae phylogeny through synthesis of multi-gene phylogenetics and phylogenomics.</title>
        <authorList>
            <person name="Vandepol N."/>
            <person name="Liber J."/>
            <person name="Desiro A."/>
            <person name="Na H."/>
            <person name="Kennedy M."/>
            <person name="Barry K."/>
            <person name="Grigoriev I.V."/>
            <person name="Miller A.N."/>
            <person name="O'Donnell K."/>
            <person name="Stajich J.E."/>
            <person name="Bonito G."/>
        </authorList>
    </citation>
    <scope>NUCLEOTIDE SEQUENCE</scope>
    <source>
        <strain evidence="1">NVP1</strain>
    </source>
</reference>
<dbReference type="SUPFAM" id="SSF52047">
    <property type="entry name" value="RNI-like"/>
    <property type="match status" value="1"/>
</dbReference>
<proteinExistence type="predicted"/>
<dbReference type="Proteomes" id="UP000696485">
    <property type="component" value="Unassembled WGS sequence"/>
</dbReference>